<comment type="similarity">
    <text evidence="1">Belongs to the ketopantoate reductase family.</text>
</comment>
<evidence type="ECO:0000256" key="2">
    <source>
        <dbReference type="ARBA" id="ARBA00022857"/>
    </source>
</evidence>
<dbReference type="InterPro" id="IPR013752">
    <property type="entry name" value="KPA_reductase"/>
</dbReference>
<dbReference type="InterPro" id="IPR013332">
    <property type="entry name" value="KPR_N"/>
</dbReference>
<evidence type="ECO:0000259" key="5">
    <source>
        <dbReference type="Pfam" id="PF08546"/>
    </source>
</evidence>
<dbReference type="PANTHER" id="PTHR21708:SF26">
    <property type="entry name" value="2-DEHYDROPANTOATE 2-REDUCTASE"/>
    <property type="match status" value="1"/>
</dbReference>
<feature type="domain" description="Ketopantoate reductase C-terminal" evidence="5">
    <location>
        <begin position="184"/>
        <end position="304"/>
    </location>
</feature>
<feature type="domain" description="Ketopantoate reductase N-terminal" evidence="4">
    <location>
        <begin position="7"/>
        <end position="155"/>
    </location>
</feature>
<dbReference type="GO" id="GO:0015940">
    <property type="term" value="P:pantothenate biosynthetic process"/>
    <property type="evidence" value="ECO:0007669"/>
    <property type="project" value="InterPro"/>
</dbReference>
<dbReference type="FunFam" id="1.10.1040.10:FF:000017">
    <property type="entry name" value="2-dehydropantoate 2-reductase"/>
    <property type="match status" value="1"/>
</dbReference>
<dbReference type="Gene3D" id="3.40.50.720">
    <property type="entry name" value="NAD(P)-binding Rossmann-like Domain"/>
    <property type="match status" value="1"/>
</dbReference>
<dbReference type="SUPFAM" id="SSF51735">
    <property type="entry name" value="NAD(P)-binding Rossmann-fold domains"/>
    <property type="match status" value="1"/>
</dbReference>
<name>A0A1J5SYZ9_9ZZZZ</name>
<gene>
    <name evidence="6" type="ORF">GALL_84430</name>
</gene>
<reference evidence="6" key="1">
    <citation type="submission" date="2016-10" db="EMBL/GenBank/DDBJ databases">
        <title>Sequence of Gallionella enrichment culture.</title>
        <authorList>
            <person name="Poehlein A."/>
            <person name="Muehling M."/>
            <person name="Daniel R."/>
        </authorList>
    </citation>
    <scope>NUCLEOTIDE SEQUENCE</scope>
</reference>
<dbReference type="GO" id="GO:0005737">
    <property type="term" value="C:cytoplasm"/>
    <property type="evidence" value="ECO:0007669"/>
    <property type="project" value="TreeGrafter"/>
</dbReference>
<evidence type="ECO:0000256" key="3">
    <source>
        <dbReference type="ARBA" id="ARBA00023002"/>
    </source>
</evidence>
<dbReference type="GO" id="GO:0008677">
    <property type="term" value="F:2-dehydropantoate 2-reductase activity"/>
    <property type="evidence" value="ECO:0007669"/>
    <property type="project" value="InterPro"/>
</dbReference>
<proteinExistence type="inferred from homology"/>
<evidence type="ECO:0000259" key="4">
    <source>
        <dbReference type="Pfam" id="PF02558"/>
    </source>
</evidence>
<dbReference type="NCBIfam" id="TIGR00745">
    <property type="entry name" value="apbA_panE"/>
    <property type="match status" value="1"/>
</dbReference>
<dbReference type="AlphaFoldDB" id="A0A1J5SYZ9"/>
<keyword evidence="3" id="KW-0560">Oxidoreductase</keyword>
<dbReference type="SUPFAM" id="SSF48179">
    <property type="entry name" value="6-phosphogluconate dehydrogenase C-terminal domain-like"/>
    <property type="match status" value="1"/>
</dbReference>
<dbReference type="InterPro" id="IPR051402">
    <property type="entry name" value="KPR-Related"/>
</dbReference>
<organism evidence="6">
    <name type="scientific">mine drainage metagenome</name>
    <dbReference type="NCBI Taxonomy" id="410659"/>
    <lineage>
        <taxon>unclassified sequences</taxon>
        <taxon>metagenomes</taxon>
        <taxon>ecological metagenomes</taxon>
    </lineage>
</organism>
<keyword evidence="2" id="KW-0521">NADP</keyword>
<dbReference type="EMBL" id="MLJW01000027">
    <property type="protein sequence ID" value="OIR09213.1"/>
    <property type="molecule type" value="Genomic_DNA"/>
</dbReference>
<dbReference type="Pfam" id="PF08546">
    <property type="entry name" value="ApbA_C"/>
    <property type="match status" value="1"/>
</dbReference>
<protein>
    <submittedName>
        <fullName evidence="6">2-dehydropantoate 2-reductase</fullName>
    </submittedName>
</protein>
<dbReference type="InterPro" id="IPR036291">
    <property type="entry name" value="NAD(P)-bd_dom_sf"/>
</dbReference>
<dbReference type="InterPro" id="IPR008927">
    <property type="entry name" value="6-PGluconate_DH-like_C_sf"/>
</dbReference>
<dbReference type="PANTHER" id="PTHR21708">
    <property type="entry name" value="PROBABLE 2-DEHYDROPANTOATE 2-REDUCTASE"/>
    <property type="match status" value="1"/>
</dbReference>
<evidence type="ECO:0000313" key="6">
    <source>
        <dbReference type="EMBL" id="OIR09213.1"/>
    </source>
</evidence>
<dbReference type="InterPro" id="IPR003710">
    <property type="entry name" value="ApbA"/>
</dbReference>
<evidence type="ECO:0000256" key="1">
    <source>
        <dbReference type="ARBA" id="ARBA00007870"/>
    </source>
</evidence>
<sequence length="319" mass="33766">MLESPRIAIVGPGAIGLFYGALLAKAGASVNLLARSDLSVLRSRGIVVQRGGATHTVTAPTVVAQASPAEIGPVDLVIVTLKTTANDRFEELIPPLLGPDTAILTLQNGLGADEHLARLFGASRVLGGLAFIACTRVAPGEVQCLHPGTITLGEFGRPAGERARAIAGWFERAGIPTTVTDRLAEARWQKLVWNVPFNGLSIACGGLSTDRIVADPVLSAEVRALMDEVAAAARALGHTVTEEFIRSQIDITPSLGAYRPSSLIDWQAGREVEIEAIWGEPLRQARAAGAPTPRLALLHALLRTLCNQRRRDSCPPTKP</sequence>
<dbReference type="Gene3D" id="1.10.1040.10">
    <property type="entry name" value="N-(1-d-carboxylethyl)-l-norvaline Dehydrogenase, domain 2"/>
    <property type="match status" value="1"/>
</dbReference>
<comment type="caution">
    <text evidence="6">The sequence shown here is derived from an EMBL/GenBank/DDBJ whole genome shotgun (WGS) entry which is preliminary data.</text>
</comment>
<dbReference type="Pfam" id="PF02558">
    <property type="entry name" value="ApbA"/>
    <property type="match status" value="1"/>
</dbReference>
<accession>A0A1J5SYZ9</accession>
<dbReference type="InterPro" id="IPR013328">
    <property type="entry name" value="6PGD_dom2"/>
</dbReference>